<dbReference type="SUPFAM" id="SSF103473">
    <property type="entry name" value="MFS general substrate transporter"/>
    <property type="match status" value="2"/>
</dbReference>
<feature type="transmembrane region" description="Helical" evidence="2">
    <location>
        <begin position="370"/>
        <end position="394"/>
    </location>
</feature>
<feature type="transmembrane region" description="Helical" evidence="2">
    <location>
        <begin position="178"/>
        <end position="198"/>
    </location>
</feature>
<feature type="domain" description="Major facilitator superfamily (MFS) profile" evidence="3">
    <location>
        <begin position="369"/>
        <end position="577"/>
    </location>
</feature>
<gene>
    <name evidence="4" type="ORF">AK812_SmicGene9690</name>
</gene>
<feature type="transmembrane region" description="Helical" evidence="2">
    <location>
        <begin position="282"/>
        <end position="307"/>
    </location>
</feature>
<name>A0A1Q9EHN1_SYMMI</name>
<dbReference type="Pfam" id="PF07690">
    <property type="entry name" value="MFS_1"/>
    <property type="match status" value="1"/>
</dbReference>
<sequence>MVTVKFMVMITAVVIIIGHSPGLFAAFAIRSFLSKSGASPDFCAFDVGLGGFREGAFDFEVCIGAWDRPQPFGPFYIALTPSRNELVFGARPSSRTTMIGDCEDGHVPLASGHYGKQLVQAYQACQDGGALPSKQPANQQRWAEVTFFQFAYSMVNTGMGLCILPQEADRLNEGAGSLWVGIYLGVCGAAQLVCPLAGKLSDRHASSFGRRRPFIVAGSVLSIIGLVFLRQASISGWPLTYLVALLVAQVSLNLSFSAHNGLPADLYCEKGGSPKDTQEKDAAGVVSAFVAMLGHTFLGSLSAVLVIIATHEMPVHVQYTCFMFVLAITCAIVCNAADEEDTRHLENSDPITTAEVCGSFMLDPSGDQDFLWVCVGRLFYYVSTSVTVFLYYYIRDTLQITNEGELRVKLASLVIAAQVVGALVSVPAGRSSNTFGRKPVIYAACTIMSLTFLMYVWVPLLARDLRWHLILAAGLCYGLGSGVYVSVDYALALDCLPEGKSTAEAFGLWGISGFFGSTAGPVIGGLLLAVNQAGNSADMSSKVSHYTYGGYAIVMLLLGVSMNLFVVAATYAIRGTK</sequence>
<dbReference type="GO" id="GO:0022857">
    <property type="term" value="F:transmembrane transporter activity"/>
    <property type="evidence" value="ECO:0007669"/>
    <property type="project" value="InterPro"/>
</dbReference>
<feature type="transmembrane region" description="Helical" evidence="2">
    <location>
        <begin position="210"/>
        <end position="229"/>
    </location>
</feature>
<reference evidence="4 5" key="1">
    <citation type="submission" date="2016-02" db="EMBL/GenBank/DDBJ databases">
        <title>Genome analysis of coral dinoflagellate symbionts highlights evolutionary adaptations to a symbiotic lifestyle.</title>
        <authorList>
            <person name="Aranda M."/>
            <person name="Li Y."/>
            <person name="Liew Y.J."/>
            <person name="Baumgarten S."/>
            <person name="Simakov O."/>
            <person name="Wilson M."/>
            <person name="Piel J."/>
            <person name="Ashoor H."/>
            <person name="Bougouffa S."/>
            <person name="Bajic V.B."/>
            <person name="Ryu T."/>
            <person name="Ravasi T."/>
            <person name="Bayer T."/>
            <person name="Micklem G."/>
            <person name="Kim H."/>
            <person name="Bhak J."/>
            <person name="Lajeunesse T.C."/>
            <person name="Voolstra C.R."/>
        </authorList>
    </citation>
    <scope>NUCLEOTIDE SEQUENCE [LARGE SCALE GENOMIC DNA]</scope>
    <source>
        <strain evidence="4 5">CCMP2467</strain>
    </source>
</reference>
<feature type="transmembrane region" description="Helical" evidence="2">
    <location>
        <begin position="319"/>
        <end position="338"/>
    </location>
</feature>
<accession>A0A1Q9EHN1</accession>
<evidence type="ECO:0000259" key="3">
    <source>
        <dbReference type="PROSITE" id="PS50850"/>
    </source>
</evidence>
<evidence type="ECO:0000256" key="2">
    <source>
        <dbReference type="SAM" id="Phobius"/>
    </source>
</evidence>
<keyword evidence="2" id="KW-0812">Transmembrane</keyword>
<dbReference type="OrthoDB" id="447148at2759"/>
<dbReference type="AlphaFoldDB" id="A0A1Q9EHN1"/>
<dbReference type="OMA" id="IATHEMP"/>
<feature type="transmembrane region" description="Helical" evidence="2">
    <location>
        <begin position="440"/>
        <end position="462"/>
    </location>
</feature>
<proteinExistence type="predicted"/>
<keyword evidence="2" id="KW-1133">Transmembrane helix</keyword>
<feature type="transmembrane region" description="Helical" evidence="2">
    <location>
        <begin position="507"/>
        <end position="530"/>
    </location>
</feature>
<dbReference type="PANTHER" id="PTHR23528:SF1">
    <property type="entry name" value="MAJOR FACILITATOR SUPERFAMILY (MFS) PROFILE DOMAIN-CONTAINING PROTEIN"/>
    <property type="match status" value="1"/>
</dbReference>
<feature type="transmembrane region" description="Helical" evidence="2">
    <location>
        <begin position="551"/>
        <end position="573"/>
    </location>
</feature>
<evidence type="ECO:0000313" key="5">
    <source>
        <dbReference type="Proteomes" id="UP000186817"/>
    </source>
</evidence>
<dbReference type="InterPro" id="IPR036259">
    <property type="entry name" value="MFS_trans_sf"/>
</dbReference>
<comment type="subcellular location">
    <subcellularLocation>
        <location evidence="1">Membrane</location>
        <topology evidence="1">Multi-pass membrane protein</topology>
    </subcellularLocation>
</comment>
<dbReference type="Proteomes" id="UP000186817">
    <property type="component" value="Unassembled WGS sequence"/>
</dbReference>
<dbReference type="EMBL" id="LSRX01000149">
    <property type="protein sequence ID" value="OLQ06946.1"/>
    <property type="molecule type" value="Genomic_DNA"/>
</dbReference>
<feature type="transmembrane region" description="Helical" evidence="2">
    <location>
        <begin position="406"/>
        <end position="428"/>
    </location>
</feature>
<dbReference type="Gene3D" id="1.20.1250.20">
    <property type="entry name" value="MFS general substrate transporter like domains"/>
    <property type="match status" value="2"/>
</dbReference>
<feature type="transmembrane region" description="Helical" evidence="2">
    <location>
        <begin position="469"/>
        <end position="487"/>
    </location>
</feature>
<evidence type="ECO:0000313" key="4">
    <source>
        <dbReference type="EMBL" id="OLQ06946.1"/>
    </source>
</evidence>
<protein>
    <recommendedName>
        <fullName evidence="3">Major facilitator superfamily (MFS) profile domain-containing protein</fullName>
    </recommendedName>
</protein>
<dbReference type="PANTHER" id="PTHR23528">
    <property type="match status" value="1"/>
</dbReference>
<dbReference type="PROSITE" id="PS50850">
    <property type="entry name" value="MFS"/>
    <property type="match status" value="1"/>
</dbReference>
<comment type="caution">
    <text evidence="4">The sequence shown here is derived from an EMBL/GenBank/DDBJ whole genome shotgun (WGS) entry which is preliminary data.</text>
</comment>
<feature type="transmembrane region" description="Helical" evidence="2">
    <location>
        <begin position="6"/>
        <end position="29"/>
    </location>
</feature>
<feature type="transmembrane region" description="Helical" evidence="2">
    <location>
        <begin position="241"/>
        <end position="262"/>
    </location>
</feature>
<keyword evidence="5" id="KW-1185">Reference proteome</keyword>
<evidence type="ECO:0000256" key="1">
    <source>
        <dbReference type="ARBA" id="ARBA00004141"/>
    </source>
</evidence>
<dbReference type="InterPro" id="IPR011701">
    <property type="entry name" value="MFS"/>
</dbReference>
<keyword evidence="2" id="KW-0472">Membrane</keyword>
<dbReference type="GO" id="GO:0016020">
    <property type="term" value="C:membrane"/>
    <property type="evidence" value="ECO:0007669"/>
    <property type="project" value="UniProtKB-SubCell"/>
</dbReference>
<dbReference type="InterPro" id="IPR020846">
    <property type="entry name" value="MFS_dom"/>
</dbReference>
<organism evidence="4 5">
    <name type="scientific">Symbiodinium microadriaticum</name>
    <name type="common">Dinoflagellate</name>
    <name type="synonym">Zooxanthella microadriatica</name>
    <dbReference type="NCBI Taxonomy" id="2951"/>
    <lineage>
        <taxon>Eukaryota</taxon>
        <taxon>Sar</taxon>
        <taxon>Alveolata</taxon>
        <taxon>Dinophyceae</taxon>
        <taxon>Suessiales</taxon>
        <taxon>Symbiodiniaceae</taxon>
        <taxon>Symbiodinium</taxon>
    </lineage>
</organism>